<accession>A0A6S7JAP7</accession>
<dbReference type="InterPro" id="IPR001212">
    <property type="entry name" value="Somatomedin_B_dom"/>
</dbReference>
<dbReference type="OrthoDB" id="5959886at2759"/>
<dbReference type="PANTHER" id="PTHR45902:SF1">
    <property type="entry name" value="LATROPHILIN RECEPTOR-LIKE PROTEIN A"/>
    <property type="match status" value="1"/>
</dbReference>
<gene>
    <name evidence="6" type="ORF">PACLA_8A078864</name>
</gene>
<dbReference type="SUPFAM" id="SSF50729">
    <property type="entry name" value="PH domain-like"/>
    <property type="match status" value="1"/>
</dbReference>
<keyword evidence="5" id="KW-1015">Disulfide bond</keyword>
<dbReference type="InterPro" id="IPR011993">
    <property type="entry name" value="PH-like_dom_sf"/>
</dbReference>
<keyword evidence="3" id="KW-1133">Transmembrane helix</keyword>
<dbReference type="PANTHER" id="PTHR45902">
    <property type="entry name" value="LATROPHILIN RECEPTOR-LIKE PROTEIN A"/>
    <property type="match status" value="1"/>
</dbReference>
<dbReference type="InterPro" id="IPR036024">
    <property type="entry name" value="Somatomedin_B-like_dom_sf"/>
</dbReference>
<dbReference type="InterPro" id="IPR001849">
    <property type="entry name" value="PH_domain"/>
</dbReference>
<evidence type="ECO:0000313" key="7">
    <source>
        <dbReference type="Proteomes" id="UP001152795"/>
    </source>
</evidence>
<dbReference type="GO" id="GO:0016020">
    <property type="term" value="C:membrane"/>
    <property type="evidence" value="ECO:0007669"/>
    <property type="project" value="UniProtKB-SubCell"/>
</dbReference>
<keyword evidence="2" id="KW-0812">Transmembrane</keyword>
<dbReference type="PROSITE" id="PS50003">
    <property type="entry name" value="PH_DOMAIN"/>
    <property type="match status" value="1"/>
</dbReference>
<organism evidence="6 7">
    <name type="scientific">Paramuricea clavata</name>
    <name type="common">Red gorgonian</name>
    <name type="synonym">Violescent sea-whip</name>
    <dbReference type="NCBI Taxonomy" id="317549"/>
    <lineage>
        <taxon>Eukaryota</taxon>
        <taxon>Metazoa</taxon>
        <taxon>Cnidaria</taxon>
        <taxon>Anthozoa</taxon>
        <taxon>Octocorallia</taxon>
        <taxon>Malacalcyonacea</taxon>
        <taxon>Plexauridae</taxon>
        <taxon>Paramuricea</taxon>
    </lineage>
</organism>
<dbReference type="SUPFAM" id="SSF90188">
    <property type="entry name" value="Somatomedin B domain"/>
    <property type="match status" value="1"/>
</dbReference>
<keyword evidence="7" id="KW-1185">Reference proteome</keyword>
<dbReference type="Gene3D" id="2.30.29.30">
    <property type="entry name" value="Pleckstrin-homology domain (PH domain)/Phosphotyrosine-binding domain (PTB)"/>
    <property type="match status" value="1"/>
</dbReference>
<dbReference type="PROSITE" id="PS50261">
    <property type="entry name" value="G_PROTEIN_RECEP_F2_4"/>
    <property type="match status" value="1"/>
</dbReference>
<dbReference type="PROSITE" id="PS50958">
    <property type="entry name" value="SMB_2"/>
    <property type="match status" value="1"/>
</dbReference>
<dbReference type="PROSITE" id="PS00524">
    <property type="entry name" value="SMB_1"/>
    <property type="match status" value="1"/>
</dbReference>
<comment type="subcellular location">
    <subcellularLocation>
        <location evidence="1">Membrane</location>
        <topology evidence="1">Multi-pass membrane protein</topology>
    </subcellularLocation>
</comment>
<reference evidence="6" key="1">
    <citation type="submission" date="2020-04" db="EMBL/GenBank/DDBJ databases">
        <authorList>
            <person name="Alioto T."/>
            <person name="Alioto T."/>
            <person name="Gomez Garrido J."/>
        </authorList>
    </citation>
    <scope>NUCLEOTIDE SEQUENCE</scope>
    <source>
        <strain evidence="6">A484AB</strain>
    </source>
</reference>
<evidence type="ECO:0000256" key="1">
    <source>
        <dbReference type="ARBA" id="ARBA00004141"/>
    </source>
</evidence>
<name>A0A6S7JAP7_PARCT</name>
<evidence type="ECO:0000256" key="5">
    <source>
        <dbReference type="ARBA" id="ARBA00023157"/>
    </source>
</evidence>
<keyword evidence="6" id="KW-0675">Receptor</keyword>
<dbReference type="EMBL" id="CACRXK020014605">
    <property type="protein sequence ID" value="CAB4027104.1"/>
    <property type="molecule type" value="Genomic_DNA"/>
</dbReference>
<evidence type="ECO:0000313" key="6">
    <source>
        <dbReference type="EMBL" id="CAB4027104.1"/>
    </source>
</evidence>
<dbReference type="Pfam" id="PF00002">
    <property type="entry name" value="7tm_2"/>
    <property type="match status" value="1"/>
</dbReference>
<proteinExistence type="predicted"/>
<sequence length="1114" mass="127331">MYLIVLFVKLALVLDLYHAGARHIAAVEIHRKFIPELEVVTSFNTVTHCEQRAKSYQKIKDTSIVAILTLSHEYQRPNILKSNAVTRQDVYDTDFLRDQQKLNGFQNWATDSGKGQMLRAERLKSTGTSIMKLTDGDLKYYSLSNNIGKINKVLSSSKNIALKNGQKIYKDSKRIRRAIETENQNTTGYSVECEVPSLSCRNCCNNSSNCSHQSTFCRCDPQCTFYNDCCVDYETFCGKKEEISFGIDREGLSCIIPQYVDLNSDSTRVWMVNKCPNNRKIDEISQSCENADELELNITNIQKLVPVIGQNKLTFRNQFCAKCNGIEHFEYFGFNLKCYVVPPASISSFAELTEFASKYCAPNNWLFIFREANQPIRECNQYFRNLCPTLNELNETCNQRPLCVNCTSRIHWCNLNLSKWDDNAEKTCTKLCIGEGGVSPSDSPGYIGPSITSITSFTVALRLSKQGAVFEVKEPRCPLNGQFYDRYLETCRAGQSISSPVKHNLDRYDVVVWLDTKGRKGRQLYPTLNETISSLAELFNFKRSQVSVLQDIQTENPTYRVIRFELELTSEQMLRLGKDNHTNDAMLRFGNDSGISTNVLPLRRLLFFSRKFNVTISKPGWDVDDTVYKNNLTLTVFKTTSRQLACIGKQTYPKGTYSLLQYGKYYINSTGETFAKNQVFFDEDRNDSISVCVQIVPKDCDGLRINLTSEEYVKFDNLSIFYNRTKTIYDFGEYDIENGNIFMCIPEYSSKIIHWIPGDSDVVEKYLTLICLVVSLACLFLVIQTYLIFAELRNLPGKNVLSLSISLFLVQLLWLIPDRRYSSTLCHIAAVIKHYLFLVSFVAMATIAWDTHSVFASNDLPKPSSSKFYKYSAIVWGLPAMFVAACAVVDQKEIYAVYANDLLCCWATPVIQYHIIRPDCILYATCSPQKNARTLARKRIQLYSFNFFYELANFQDDLRFFVYFDDGEVEYDADSAEEKNKICSLLDGIVSDNKNLQFSGLNSLSRARAASLSVKRVIKEGQIEKRGHSAAFLTWSKRYLRIKEGELAYYKVGEENMTALNIIKLGPGHAFIKKAEHNAFIVSTQKKEYSFRIVNTNNSKDITGIKQERDEWYV</sequence>
<keyword evidence="4" id="KW-0472">Membrane</keyword>
<dbReference type="GO" id="GO:0007166">
    <property type="term" value="P:cell surface receptor signaling pathway"/>
    <property type="evidence" value="ECO:0007669"/>
    <property type="project" value="InterPro"/>
</dbReference>
<dbReference type="InterPro" id="IPR000832">
    <property type="entry name" value="GPCR_2_secretin-like"/>
</dbReference>
<evidence type="ECO:0000256" key="3">
    <source>
        <dbReference type="ARBA" id="ARBA00022989"/>
    </source>
</evidence>
<protein>
    <submittedName>
        <fullName evidence="6">Cadherin EGF LAG seven-pass G-type receptor 1</fullName>
    </submittedName>
</protein>
<dbReference type="GO" id="GO:0004930">
    <property type="term" value="F:G protein-coupled receptor activity"/>
    <property type="evidence" value="ECO:0007669"/>
    <property type="project" value="InterPro"/>
</dbReference>
<evidence type="ECO:0000256" key="2">
    <source>
        <dbReference type="ARBA" id="ARBA00022692"/>
    </source>
</evidence>
<comment type="caution">
    <text evidence="6">The sequence shown here is derived from an EMBL/GenBank/DDBJ whole genome shotgun (WGS) entry which is preliminary data.</text>
</comment>
<dbReference type="AlphaFoldDB" id="A0A6S7JAP7"/>
<dbReference type="Proteomes" id="UP001152795">
    <property type="component" value="Unassembled WGS sequence"/>
</dbReference>
<dbReference type="InterPro" id="IPR017981">
    <property type="entry name" value="GPCR_2-like_7TM"/>
</dbReference>
<dbReference type="InterPro" id="IPR053231">
    <property type="entry name" value="GPCR_LN-TM7"/>
</dbReference>
<dbReference type="Gene3D" id="1.20.1070.10">
    <property type="entry name" value="Rhodopsin 7-helix transmembrane proteins"/>
    <property type="match status" value="1"/>
</dbReference>
<feature type="non-terminal residue" evidence="6">
    <location>
        <position position="1114"/>
    </location>
</feature>
<evidence type="ECO:0000256" key="4">
    <source>
        <dbReference type="ARBA" id="ARBA00023136"/>
    </source>
</evidence>